<dbReference type="KEGG" id="kuy:FY550_14905"/>
<evidence type="ECO:0000256" key="4">
    <source>
        <dbReference type="ARBA" id="ARBA00022989"/>
    </source>
</evidence>
<sequence length="423" mass="46145">MIKSQLAKNVFSLLVLQGGQYILPLITFPYLARVLGPANFGVLGFVFAIAQYCTLFTDYGFNLTATKKIAENREDKHYISQIFWTTMTSKTVLLGIVLLGLLLSVIFVPSLNDIALILAFAGIQVAGSVLLPVWLFQGIERLWAVTVSSLTARATSVPLIFLFVHSPDDLWVAALIQSSTSVMAGLIACFFVRHYRAIAFTAISPADVKEAFRDGFPIFIATIAISLYTMSTTVMLGMVSTHTQTGLFNASDKIRNAITSAFLVLGNAFFPRVNVLLKESEAKANAFLRKLMVGQCILTLLISVALFLFAPLITELALGDQYADATPIIQVLAPLVFLVSTSMIFGNYMLLPYGYRRIYTQVPAVMAVVHLVALIPMAHYYGAMGGAVTLLTTETIIFFTLAIVLLRNGIMGNVLRGEATTHA</sequence>
<reference evidence="6 7" key="1">
    <citation type="submission" date="2019-08" db="EMBL/GenBank/DDBJ databases">
        <title>Complete genome sequence of Kushneria sp. YCWA18, a halophilic phosphate-solubilizing bacterium isolated from Daqiao saltern in China.</title>
        <authorList>
            <person name="Du G.-X."/>
            <person name="Qu L.-Y."/>
        </authorList>
    </citation>
    <scope>NUCLEOTIDE SEQUENCE [LARGE SCALE GENOMIC DNA]</scope>
    <source>
        <strain evidence="6 7">YCWA18</strain>
    </source>
</reference>
<organism evidence="6 7">
    <name type="scientific">Kushneria phosphatilytica</name>
    <dbReference type="NCBI Taxonomy" id="657387"/>
    <lineage>
        <taxon>Bacteria</taxon>
        <taxon>Pseudomonadati</taxon>
        <taxon>Pseudomonadota</taxon>
        <taxon>Gammaproteobacteria</taxon>
        <taxon>Oceanospirillales</taxon>
        <taxon>Halomonadaceae</taxon>
        <taxon>Kushneria</taxon>
    </lineage>
</organism>
<dbReference type="OrthoDB" id="103403at2"/>
<name>A0A1S1NUB1_9GAMM</name>
<keyword evidence="2" id="KW-1003">Cell membrane</keyword>
<dbReference type="InterPro" id="IPR050833">
    <property type="entry name" value="Poly_Biosynth_Transport"/>
</dbReference>
<dbReference type="InterPro" id="IPR002797">
    <property type="entry name" value="Polysacc_synth"/>
</dbReference>
<evidence type="ECO:0000256" key="1">
    <source>
        <dbReference type="ARBA" id="ARBA00004651"/>
    </source>
</evidence>
<evidence type="ECO:0000313" key="7">
    <source>
        <dbReference type="Proteomes" id="UP000322553"/>
    </source>
</evidence>
<gene>
    <name evidence="6" type="ORF">FY550_14905</name>
</gene>
<dbReference type="STRING" id="657387.BH688_11070"/>
<dbReference type="CDD" id="cd13128">
    <property type="entry name" value="MATE_Wzx_like"/>
    <property type="match status" value="1"/>
</dbReference>
<keyword evidence="3" id="KW-0812">Transmembrane</keyword>
<dbReference type="EMBL" id="CP043420">
    <property type="protein sequence ID" value="QEL12294.1"/>
    <property type="molecule type" value="Genomic_DNA"/>
</dbReference>
<comment type="subcellular location">
    <subcellularLocation>
        <location evidence="1">Cell membrane</location>
        <topology evidence="1">Multi-pass membrane protein</topology>
    </subcellularLocation>
</comment>
<dbReference type="Proteomes" id="UP000322553">
    <property type="component" value="Chromosome"/>
</dbReference>
<evidence type="ECO:0000256" key="3">
    <source>
        <dbReference type="ARBA" id="ARBA00022692"/>
    </source>
</evidence>
<dbReference type="AlphaFoldDB" id="A0A1S1NUB1"/>
<dbReference type="RefSeq" id="WP_070979492.1">
    <property type="nucleotide sequence ID" value="NZ_CP043420.1"/>
</dbReference>
<evidence type="ECO:0000256" key="5">
    <source>
        <dbReference type="ARBA" id="ARBA00023136"/>
    </source>
</evidence>
<proteinExistence type="predicted"/>
<dbReference type="GO" id="GO:0005886">
    <property type="term" value="C:plasma membrane"/>
    <property type="evidence" value="ECO:0007669"/>
    <property type="project" value="UniProtKB-SubCell"/>
</dbReference>
<keyword evidence="5" id="KW-0472">Membrane</keyword>
<protein>
    <submittedName>
        <fullName evidence="6">Flippase</fullName>
    </submittedName>
</protein>
<keyword evidence="7" id="KW-1185">Reference proteome</keyword>
<dbReference type="Pfam" id="PF01943">
    <property type="entry name" value="Polysacc_synt"/>
    <property type="match status" value="1"/>
</dbReference>
<keyword evidence="4" id="KW-1133">Transmembrane helix</keyword>
<dbReference type="PANTHER" id="PTHR30250">
    <property type="entry name" value="PST FAMILY PREDICTED COLANIC ACID TRANSPORTER"/>
    <property type="match status" value="1"/>
</dbReference>
<evidence type="ECO:0000313" key="6">
    <source>
        <dbReference type="EMBL" id="QEL12294.1"/>
    </source>
</evidence>
<accession>A0A1S1NUB1</accession>
<evidence type="ECO:0000256" key="2">
    <source>
        <dbReference type="ARBA" id="ARBA00022475"/>
    </source>
</evidence>
<dbReference type="PANTHER" id="PTHR30250:SF11">
    <property type="entry name" value="O-ANTIGEN TRANSPORTER-RELATED"/>
    <property type="match status" value="1"/>
</dbReference>